<gene>
    <name evidence="8" type="ORF">A4S15_05945</name>
</gene>
<dbReference type="GO" id="GO:0022857">
    <property type="term" value="F:transmembrane transporter activity"/>
    <property type="evidence" value="ECO:0007669"/>
    <property type="project" value="InterPro"/>
</dbReference>
<dbReference type="STRING" id="1827387.A4S15_05945"/>
<dbReference type="InterPro" id="IPR050189">
    <property type="entry name" value="MFS_Efflux_Transporters"/>
</dbReference>
<sequence>MSTSPAAPIGRIIAVLGACGFASTFTMRLLDPIVPELALEFQRPLGDIAIFSTGFALSYALSQPILGPFGDAIGKTRMIRFSVFALAGLLLLTSFSSGYSLMFFLRAVSGAVGGGIIPLALAAIGDAVPLAERQIAIGRFLAMIILGQMMGATASGFVADHFGWRAVFVLAALMALAAGTLATLFLPSQKEASGTMPQFGPVMRGYRGIFANPRTVPLYLLVMVEGAVAYGFFPYIAGILGERAGTGPSEAGLVIGMAGVGGILYAIMVRRIVHTLGVRLMTRLGGILMGLSLLAFSLELPWWTALGLFFVHGFSFYLLHNNLQTYSTELSTTHRGAAVGLFAASFFVGNGLGPAMFGALYHFIGAASSLIAYGCALIIIGLAAPALLGISQRPR</sequence>
<dbReference type="Proteomes" id="UP000192872">
    <property type="component" value="Unassembled WGS sequence"/>
</dbReference>
<feature type="transmembrane region" description="Helical" evidence="6">
    <location>
        <begin position="302"/>
        <end position="319"/>
    </location>
</feature>
<reference evidence="8 9" key="1">
    <citation type="journal article" date="2017" name="Water Res.">
        <title>Comammox in drinking water systems.</title>
        <authorList>
            <person name="Wang Y."/>
            <person name="Ma L."/>
            <person name="Mao Y."/>
            <person name="Jiang X."/>
            <person name="Xia Y."/>
            <person name="Yu K."/>
            <person name="Li B."/>
            <person name="Zhang T."/>
        </authorList>
    </citation>
    <scope>NUCLEOTIDE SEQUENCE [LARGE SCALE GENOMIC DNA]</scope>
    <source>
        <strain evidence="8">SG_bin8</strain>
    </source>
</reference>
<dbReference type="InterPro" id="IPR011701">
    <property type="entry name" value="MFS"/>
</dbReference>
<feature type="transmembrane region" description="Helical" evidence="6">
    <location>
        <begin position="50"/>
        <end position="69"/>
    </location>
</feature>
<dbReference type="Gene3D" id="1.20.1250.20">
    <property type="entry name" value="MFS general substrate transporter like domains"/>
    <property type="match status" value="1"/>
</dbReference>
<evidence type="ECO:0000256" key="3">
    <source>
        <dbReference type="ARBA" id="ARBA00022692"/>
    </source>
</evidence>
<evidence type="ECO:0000256" key="4">
    <source>
        <dbReference type="ARBA" id="ARBA00022989"/>
    </source>
</evidence>
<dbReference type="AlphaFoldDB" id="A0A1W9HZL0"/>
<keyword evidence="5 6" id="KW-0472">Membrane</keyword>
<evidence type="ECO:0000256" key="5">
    <source>
        <dbReference type="ARBA" id="ARBA00023136"/>
    </source>
</evidence>
<proteinExistence type="predicted"/>
<dbReference type="GO" id="GO:0005886">
    <property type="term" value="C:plasma membrane"/>
    <property type="evidence" value="ECO:0007669"/>
    <property type="project" value="UniProtKB-SubCell"/>
</dbReference>
<feature type="transmembrane region" description="Helical" evidence="6">
    <location>
        <begin position="140"/>
        <end position="158"/>
    </location>
</feature>
<dbReference type="EMBL" id="LWDL01000011">
    <property type="protein sequence ID" value="OQW52936.1"/>
    <property type="molecule type" value="Genomic_DNA"/>
</dbReference>
<dbReference type="PANTHER" id="PTHR43124">
    <property type="entry name" value="PURINE EFFLUX PUMP PBUE"/>
    <property type="match status" value="1"/>
</dbReference>
<feature type="transmembrane region" description="Helical" evidence="6">
    <location>
        <begin position="370"/>
        <end position="390"/>
    </location>
</feature>
<evidence type="ECO:0000256" key="6">
    <source>
        <dbReference type="SAM" id="Phobius"/>
    </source>
</evidence>
<keyword evidence="4 6" id="KW-1133">Transmembrane helix</keyword>
<dbReference type="InterPro" id="IPR036259">
    <property type="entry name" value="MFS_trans_sf"/>
</dbReference>
<dbReference type="Pfam" id="PF07690">
    <property type="entry name" value="MFS_1"/>
    <property type="match status" value="1"/>
</dbReference>
<dbReference type="InterPro" id="IPR020846">
    <property type="entry name" value="MFS_dom"/>
</dbReference>
<comment type="caution">
    <text evidence="8">The sequence shown here is derived from an EMBL/GenBank/DDBJ whole genome shotgun (WGS) entry which is preliminary data.</text>
</comment>
<feature type="transmembrane region" description="Helical" evidence="6">
    <location>
        <begin position="280"/>
        <end position="296"/>
    </location>
</feature>
<feature type="transmembrane region" description="Helical" evidence="6">
    <location>
        <begin position="164"/>
        <end position="186"/>
    </location>
</feature>
<protein>
    <recommendedName>
        <fullName evidence="7">Major facilitator superfamily (MFS) profile domain-containing protein</fullName>
    </recommendedName>
</protein>
<dbReference type="RefSeq" id="WP_376801062.1">
    <property type="nucleotide sequence ID" value="NZ_DBNB01000039.1"/>
</dbReference>
<feature type="transmembrane region" description="Helical" evidence="6">
    <location>
        <begin position="12"/>
        <end position="30"/>
    </location>
</feature>
<dbReference type="PANTHER" id="PTHR43124:SF3">
    <property type="entry name" value="CHLORAMPHENICOL EFFLUX PUMP RV0191"/>
    <property type="match status" value="1"/>
</dbReference>
<feature type="transmembrane region" description="Helical" evidence="6">
    <location>
        <begin position="81"/>
        <end position="101"/>
    </location>
</feature>
<keyword evidence="3 6" id="KW-0812">Transmembrane</keyword>
<feature type="domain" description="Major facilitator superfamily (MFS) profile" evidence="7">
    <location>
        <begin position="12"/>
        <end position="393"/>
    </location>
</feature>
<feature type="transmembrane region" description="Helical" evidence="6">
    <location>
        <begin position="107"/>
        <end position="128"/>
    </location>
</feature>
<evidence type="ECO:0000256" key="1">
    <source>
        <dbReference type="ARBA" id="ARBA00004651"/>
    </source>
</evidence>
<dbReference type="SUPFAM" id="SSF103473">
    <property type="entry name" value="MFS general substrate transporter"/>
    <property type="match status" value="1"/>
</dbReference>
<dbReference type="PROSITE" id="PS50850">
    <property type="entry name" value="MFS"/>
    <property type="match status" value="1"/>
</dbReference>
<evidence type="ECO:0000313" key="8">
    <source>
        <dbReference type="EMBL" id="OQW52936.1"/>
    </source>
</evidence>
<feature type="transmembrane region" description="Helical" evidence="6">
    <location>
        <begin position="216"/>
        <end position="239"/>
    </location>
</feature>
<feature type="transmembrane region" description="Helical" evidence="6">
    <location>
        <begin position="339"/>
        <end position="364"/>
    </location>
</feature>
<comment type="subcellular location">
    <subcellularLocation>
        <location evidence="1">Cell membrane</location>
        <topology evidence="1">Multi-pass membrane protein</topology>
    </subcellularLocation>
</comment>
<dbReference type="CDD" id="cd17324">
    <property type="entry name" value="MFS_NepI_like"/>
    <property type="match status" value="1"/>
</dbReference>
<evidence type="ECO:0000313" key="9">
    <source>
        <dbReference type="Proteomes" id="UP000192872"/>
    </source>
</evidence>
<name>A0A1W9HZL0_9HYPH</name>
<evidence type="ECO:0000256" key="2">
    <source>
        <dbReference type="ARBA" id="ARBA00022475"/>
    </source>
</evidence>
<organism evidence="8 9">
    <name type="scientific">Candidatus Raskinella chloraquaticus</name>
    <dbReference type="NCBI Taxonomy" id="1951219"/>
    <lineage>
        <taxon>Bacteria</taxon>
        <taxon>Pseudomonadati</taxon>
        <taxon>Pseudomonadota</taxon>
        <taxon>Alphaproteobacteria</taxon>
        <taxon>Hyphomicrobiales</taxon>
        <taxon>Phreatobacteraceae</taxon>
        <taxon>Candidatus Raskinella</taxon>
    </lineage>
</organism>
<evidence type="ECO:0000259" key="7">
    <source>
        <dbReference type="PROSITE" id="PS50850"/>
    </source>
</evidence>
<accession>A0A1W9HZL0</accession>
<feature type="transmembrane region" description="Helical" evidence="6">
    <location>
        <begin position="251"/>
        <end position="268"/>
    </location>
</feature>
<keyword evidence="2" id="KW-1003">Cell membrane</keyword>